<proteinExistence type="predicted"/>
<gene>
    <name evidence="2" type="ORF">PoB_000244200</name>
</gene>
<evidence type="ECO:0000256" key="1">
    <source>
        <dbReference type="SAM" id="MobiDB-lite"/>
    </source>
</evidence>
<comment type="caution">
    <text evidence="2">The sequence shown here is derived from an EMBL/GenBank/DDBJ whole genome shotgun (WGS) entry which is preliminary data.</text>
</comment>
<dbReference type="Proteomes" id="UP000735302">
    <property type="component" value="Unassembled WGS sequence"/>
</dbReference>
<name>A0AAV3Y1E2_9GAST</name>
<reference evidence="2 3" key="1">
    <citation type="journal article" date="2021" name="Elife">
        <title>Chloroplast acquisition without the gene transfer in kleptoplastic sea slugs, Plakobranchus ocellatus.</title>
        <authorList>
            <person name="Maeda T."/>
            <person name="Takahashi S."/>
            <person name="Yoshida T."/>
            <person name="Shimamura S."/>
            <person name="Takaki Y."/>
            <person name="Nagai Y."/>
            <person name="Toyoda A."/>
            <person name="Suzuki Y."/>
            <person name="Arimoto A."/>
            <person name="Ishii H."/>
            <person name="Satoh N."/>
            <person name="Nishiyama T."/>
            <person name="Hasebe M."/>
            <person name="Maruyama T."/>
            <person name="Minagawa J."/>
            <person name="Obokata J."/>
            <person name="Shigenobu S."/>
        </authorList>
    </citation>
    <scope>NUCLEOTIDE SEQUENCE [LARGE SCALE GENOMIC DNA]</scope>
</reference>
<evidence type="ECO:0000313" key="2">
    <source>
        <dbReference type="EMBL" id="GFN75936.1"/>
    </source>
</evidence>
<sequence>MKYPIELSRSSRTPEFRVGDWGRFEMTIGAGRALRFVRQAGLLSELGHSIPTAAETELYRFSLALCAISSVQLEPYRVRRKMQDICPIEKVVGRLKEMGIINDDIPSLQESIGSKQQPGGVLSLVQSEGITDGQNYPQDNHWLPMCPQQGDLRLSGPPSGQDAGGGARTRDRRVPADLRADTLATVPPTPPSER</sequence>
<feature type="region of interest" description="Disordered" evidence="1">
    <location>
        <begin position="145"/>
        <end position="194"/>
    </location>
</feature>
<evidence type="ECO:0000313" key="3">
    <source>
        <dbReference type="Proteomes" id="UP000735302"/>
    </source>
</evidence>
<feature type="compositionally biased region" description="Basic and acidic residues" evidence="1">
    <location>
        <begin position="168"/>
        <end position="180"/>
    </location>
</feature>
<dbReference type="EMBL" id="BLXT01000311">
    <property type="protein sequence ID" value="GFN75936.1"/>
    <property type="molecule type" value="Genomic_DNA"/>
</dbReference>
<protein>
    <submittedName>
        <fullName evidence="2">Uncharacterized protein</fullName>
    </submittedName>
</protein>
<accession>A0AAV3Y1E2</accession>
<organism evidence="2 3">
    <name type="scientific">Plakobranchus ocellatus</name>
    <dbReference type="NCBI Taxonomy" id="259542"/>
    <lineage>
        <taxon>Eukaryota</taxon>
        <taxon>Metazoa</taxon>
        <taxon>Spiralia</taxon>
        <taxon>Lophotrochozoa</taxon>
        <taxon>Mollusca</taxon>
        <taxon>Gastropoda</taxon>
        <taxon>Heterobranchia</taxon>
        <taxon>Euthyneura</taxon>
        <taxon>Panpulmonata</taxon>
        <taxon>Sacoglossa</taxon>
        <taxon>Placobranchoidea</taxon>
        <taxon>Plakobranchidae</taxon>
        <taxon>Plakobranchus</taxon>
    </lineage>
</organism>
<keyword evidence="3" id="KW-1185">Reference proteome</keyword>
<dbReference type="AlphaFoldDB" id="A0AAV3Y1E2"/>